<sequence length="97" mass="10395">MIGLFAAQESWLDRFMGYAPYAEAAERYGALNSPADFDEIYAPPLPLPAGGPKGVEHLDVSASSSTSGSPSTLPARFRSRDSFPGRAPTPKRCAEDF</sequence>
<dbReference type="Proteomes" id="UP000186456">
    <property type="component" value="Unassembled WGS sequence"/>
</dbReference>
<proteinExistence type="predicted"/>
<accession>A0A1H0LEF4</accession>
<protein>
    <submittedName>
        <fullName evidence="2">Uncharacterized protein</fullName>
    </submittedName>
</protein>
<gene>
    <name evidence="2" type="ORF">SAMN04487788_0512</name>
</gene>
<evidence type="ECO:0000256" key="1">
    <source>
        <dbReference type="SAM" id="MobiDB-lite"/>
    </source>
</evidence>
<feature type="compositionally biased region" description="Low complexity" evidence="1">
    <location>
        <begin position="61"/>
        <end position="75"/>
    </location>
</feature>
<organism evidence="2 3">
    <name type="scientific">Microbacterium testaceum (strain StLB037)</name>
    <dbReference type="NCBI Taxonomy" id="979556"/>
    <lineage>
        <taxon>Bacteria</taxon>
        <taxon>Bacillati</taxon>
        <taxon>Actinomycetota</taxon>
        <taxon>Actinomycetes</taxon>
        <taxon>Micrococcales</taxon>
        <taxon>Microbacteriaceae</taxon>
        <taxon>Microbacterium</taxon>
    </lineage>
</organism>
<evidence type="ECO:0000313" key="2">
    <source>
        <dbReference type="EMBL" id="SDO66584.1"/>
    </source>
</evidence>
<evidence type="ECO:0000313" key="3">
    <source>
        <dbReference type="Proteomes" id="UP000186456"/>
    </source>
</evidence>
<feature type="region of interest" description="Disordered" evidence="1">
    <location>
        <begin position="43"/>
        <end position="97"/>
    </location>
</feature>
<name>A0A1H0LEF4_MICTS</name>
<reference evidence="2 3" key="1">
    <citation type="submission" date="2016-10" db="EMBL/GenBank/DDBJ databases">
        <authorList>
            <person name="de Groot N.N."/>
        </authorList>
    </citation>
    <scope>NUCLEOTIDE SEQUENCE [LARGE SCALE GENOMIC DNA]</scope>
    <source>
        <strain evidence="2 3">StLB037</strain>
    </source>
</reference>
<dbReference type="EMBL" id="FNJN01000001">
    <property type="protein sequence ID" value="SDO66584.1"/>
    <property type="molecule type" value="Genomic_DNA"/>
</dbReference>
<dbReference type="AlphaFoldDB" id="A0A1H0LEF4"/>